<dbReference type="InterPro" id="IPR003594">
    <property type="entry name" value="HATPase_dom"/>
</dbReference>
<keyword evidence="6" id="KW-0902">Two-component regulatory system</keyword>
<accession>A0A0W8G821</accession>
<dbReference type="Gene3D" id="3.30.450.20">
    <property type="entry name" value="PAS domain"/>
    <property type="match status" value="1"/>
</dbReference>
<dbReference type="Pfam" id="PF02518">
    <property type="entry name" value="HATPase_c"/>
    <property type="match status" value="1"/>
</dbReference>
<dbReference type="InterPro" id="IPR005467">
    <property type="entry name" value="His_kinase_dom"/>
</dbReference>
<dbReference type="SUPFAM" id="SSF47384">
    <property type="entry name" value="Homodimeric domain of signal transducing histidine kinase"/>
    <property type="match status" value="1"/>
</dbReference>
<dbReference type="SUPFAM" id="SSF55874">
    <property type="entry name" value="ATPase domain of HSP90 chaperone/DNA topoisomerase II/histidine kinase"/>
    <property type="match status" value="1"/>
</dbReference>
<keyword evidence="3" id="KW-0547">Nucleotide-binding</keyword>
<evidence type="ECO:0000256" key="2">
    <source>
        <dbReference type="ARBA" id="ARBA00022679"/>
    </source>
</evidence>
<dbReference type="InterPro" id="IPR035965">
    <property type="entry name" value="PAS-like_dom_sf"/>
</dbReference>
<keyword evidence="1" id="KW-0597">Phosphoprotein</keyword>
<dbReference type="AlphaFoldDB" id="A0A0W8G821"/>
<evidence type="ECO:0000259" key="8">
    <source>
        <dbReference type="PROSITE" id="PS50112"/>
    </source>
</evidence>
<dbReference type="PANTHER" id="PTHR43065">
    <property type="entry name" value="SENSOR HISTIDINE KINASE"/>
    <property type="match status" value="1"/>
</dbReference>
<evidence type="ECO:0000313" key="9">
    <source>
        <dbReference type="EMBL" id="KUG29254.1"/>
    </source>
</evidence>
<dbReference type="SMART" id="SM00387">
    <property type="entry name" value="HATPase_c"/>
    <property type="match status" value="1"/>
</dbReference>
<dbReference type="SUPFAM" id="SSF55785">
    <property type="entry name" value="PYP-like sensor domain (PAS domain)"/>
    <property type="match status" value="1"/>
</dbReference>
<dbReference type="EMBL" id="LNQE01000111">
    <property type="protein sequence ID" value="KUG29254.1"/>
    <property type="molecule type" value="Genomic_DNA"/>
</dbReference>
<comment type="caution">
    <text evidence="9">The sequence shown here is derived from an EMBL/GenBank/DDBJ whole genome shotgun (WGS) entry which is preliminary data.</text>
</comment>
<dbReference type="PROSITE" id="PS50109">
    <property type="entry name" value="HIS_KIN"/>
    <property type="match status" value="1"/>
</dbReference>
<keyword evidence="4 9" id="KW-0418">Kinase</keyword>
<dbReference type="InterPro" id="IPR036890">
    <property type="entry name" value="HATPase_C_sf"/>
</dbReference>
<evidence type="ECO:0000256" key="1">
    <source>
        <dbReference type="ARBA" id="ARBA00022553"/>
    </source>
</evidence>
<dbReference type="PROSITE" id="PS50112">
    <property type="entry name" value="PAS"/>
    <property type="match status" value="1"/>
</dbReference>
<evidence type="ECO:0000259" key="7">
    <source>
        <dbReference type="PROSITE" id="PS50109"/>
    </source>
</evidence>
<dbReference type="InterPro" id="IPR004358">
    <property type="entry name" value="Sig_transdc_His_kin-like_C"/>
</dbReference>
<name>A0A0W8G821_9ZZZZ</name>
<dbReference type="Gene3D" id="3.30.565.10">
    <property type="entry name" value="Histidine kinase-like ATPase, C-terminal domain"/>
    <property type="match status" value="1"/>
</dbReference>
<dbReference type="Gene3D" id="1.10.287.130">
    <property type="match status" value="1"/>
</dbReference>
<dbReference type="InterPro" id="IPR003661">
    <property type="entry name" value="HisK_dim/P_dom"/>
</dbReference>
<proteinExistence type="predicted"/>
<sequence>MSGEDAAKRPYRVALHGLGPDIESFCAFLCGPGMEEIFSEVHFSGAAPGSPGLASVGPDIPVYPSLAELLAADPDVNCLIDLTGRGLPPDTPLPPGATVMDRRAAMLLKTTVSTASMCESCRLDLTQARLYLDAVFDHLDAEVVLADPGGLVEDINRAARRRTGKAKEDLLGLACAAVLDDLQNLRPVDTEDVSPWEALLSGKGGSAEYSRMDAEDRLRYFRVVVHSVGGQGRPAHRVIIRRDVTHDVFMERRLQKTERLAAIGELSMFISHEIRNPLFAIAGFANSLLRSSGIDEAAREKVSIILKESNRLDTILKSIVNFSRPTQATPGEVDINLMVRQTLDIMRMGMEKQGVDITITTAASLPKARGDTELLKQCLLNLVKNSMEAMPHGGRLSVTTAMRRGNVSLAVADTGHGIAKEHLAQVFNPFFSTRDKGAGLGLAMTKKILDDLGGSVEIKSQVGQGTTVTLLLPPFFALEKEPPHAE</sequence>
<evidence type="ECO:0000256" key="5">
    <source>
        <dbReference type="ARBA" id="ARBA00022840"/>
    </source>
</evidence>
<evidence type="ECO:0000256" key="4">
    <source>
        <dbReference type="ARBA" id="ARBA00022777"/>
    </source>
</evidence>
<feature type="domain" description="PAS" evidence="8">
    <location>
        <begin position="128"/>
        <end position="172"/>
    </location>
</feature>
<dbReference type="GO" id="GO:0005524">
    <property type="term" value="F:ATP binding"/>
    <property type="evidence" value="ECO:0007669"/>
    <property type="project" value="UniProtKB-KW"/>
</dbReference>
<dbReference type="GO" id="GO:0000155">
    <property type="term" value="F:phosphorelay sensor kinase activity"/>
    <property type="evidence" value="ECO:0007669"/>
    <property type="project" value="InterPro"/>
</dbReference>
<organism evidence="9">
    <name type="scientific">hydrocarbon metagenome</name>
    <dbReference type="NCBI Taxonomy" id="938273"/>
    <lineage>
        <taxon>unclassified sequences</taxon>
        <taxon>metagenomes</taxon>
        <taxon>ecological metagenomes</taxon>
    </lineage>
</organism>
<keyword evidence="5" id="KW-0067">ATP-binding</keyword>
<dbReference type="InterPro" id="IPR036097">
    <property type="entry name" value="HisK_dim/P_sf"/>
</dbReference>
<protein>
    <submittedName>
        <fullName evidence="9">Signal transduction histidine kinase</fullName>
    </submittedName>
</protein>
<dbReference type="CDD" id="cd00082">
    <property type="entry name" value="HisKA"/>
    <property type="match status" value="1"/>
</dbReference>
<feature type="domain" description="Histidine kinase" evidence="7">
    <location>
        <begin position="269"/>
        <end position="476"/>
    </location>
</feature>
<evidence type="ECO:0000256" key="6">
    <source>
        <dbReference type="ARBA" id="ARBA00023012"/>
    </source>
</evidence>
<dbReference type="PANTHER" id="PTHR43065:SF10">
    <property type="entry name" value="PEROXIDE STRESS-ACTIVATED HISTIDINE KINASE MAK3"/>
    <property type="match status" value="1"/>
</dbReference>
<dbReference type="InterPro" id="IPR000014">
    <property type="entry name" value="PAS"/>
</dbReference>
<dbReference type="PRINTS" id="PR00344">
    <property type="entry name" value="BCTRLSENSOR"/>
</dbReference>
<dbReference type="SMART" id="SM00388">
    <property type="entry name" value="HisKA"/>
    <property type="match status" value="1"/>
</dbReference>
<reference evidence="9" key="1">
    <citation type="journal article" date="2015" name="Proc. Natl. Acad. Sci. U.S.A.">
        <title>Networks of energetic and metabolic interactions define dynamics in microbial communities.</title>
        <authorList>
            <person name="Embree M."/>
            <person name="Liu J.K."/>
            <person name="Al-Bassam M.M."/>
            <person name="Zengler K."/>
        </authorList>
    </citation>
    <scope>NUCLEOTIDE SEQUENCE</scope>
</reference>
<evidence type="ECO:0000256" key="3">
    <source>
        <dbReference type="ARBA" id="ARBA00022741"/>
    </source>
</evidence>
<dbReference type="Pfam" id="PF00512">
    <property type="entry name" value="HisKA"/>
    <property type="match status" value="1"/>
</dbReference>
<keyword evidence="2" id="KW-0808">Transferase</keyword>
<gene>
    <name evidence="9" type="ORF">ASZ90_000854</name>
</gene>